<evidence type="ECO:0000313" key="7">
    <source>
        <dbReference type="EMBL" id="KAA0970112.1"/>
    </source>
</evidence>
<dbReference type="InterPro" id="IPR016898">
    <property type="entry name" value="Polyphosphate_phosphotransfera"/>
</dbReference>
<feature type="domain" description="Polyphosphate kinase-2-related" evidence="6">
    <location>
        <begin position="21"/>
        <end position="240"/>
    </location>
</feature>
<name>A0A5B0DVR6_9HYPH</name>
<comment type="catalytic activity">
    <reaction evidence="5">
        <text>[phosphate](n) + ATP = [phosphate](n+1) + ADP</text>
        <dbReference type="Rhea" id="RHEA:19573"/>
        <dbReference type="Rhea" id="RHEA-COMP:9859"/>
        <dbReference type="Rhea" id="RHEA-COMP:14280"/>
        <dbReference type="ChEBI" id="CHEBI:16838"/>
        <dbReference type="ChEBI" id="CHEBI:30616"/>
        <dbReference type="ChEBI" id="CHEBI:456216"/>
    </reaction>
    <physiologicalReaction direction="right-to-left" evidence="5">
        <dbReference type="Rhea" id="RHEA:19575"/>
    </physiologicalReaction>
</comment>
<proteinExistence type="inferred from homology"/>
<dbReference type="GO" id="GO:0008976">
    <property type="term" value="F:polyphosphate kinase activity"/>
    <property type="evidence" value="ECO:0007669"/>
    <property type="project" value="InterPro"/>
</dbReference>
<evidence type="ECO:0000256" key="2">
    <source>
        <dbReference type="ARBA" id="ARBA00022679"/>
    </source>
</evidence>
<accession>A0A5B0DVR6</accession>
<dbReference type="InterPro" id="IPR022488">
    <property type="entry name" value="PPK2-related"/>
</dbReference>
<evidence type="ECO:0000313" key="8">
    <source>
        <dbReference type="Proteomes" id="UP000324738"/>
    </source>
</evidence>
<dbReference type="Proteomes" id="UP000324738">
    <property type="component" value="Unassembled WGS sequence"/>
</dbReference>
<keyword evidence="3 7" id="KW-0418">Kinase</keyword>
<organism evidence="7 8">
    <name type="scientific">Aureimonas fodinaquatilis</name>
    <dbReference type="NCBI Taxonomy" id="2565783"/>
    <lineage>
        <taxon>Bacteria</taxon>
        <taxon>Pseudomonadati</taxon>
        <taxon>Pseudomonadota</taxon>
        <taxon>Alphaproteobacteria</taxon>
        <taxon>Hyphomicrobiales</taxon>
        <taxon>Aurantimonadaceae</taxon>
        <taxon>Aureimonas</taxon>
    </lineage>
</organism>
<dbReference type="Pfam" id="PF03976">
    <property type="entry name" value="PPK2"/>
    <property type="match status" value="1"/>
</dbReference>
<keyword evidence="8" id="KW-1185">Reference proteome</keyword>
<keyword evidence="2" id="KW-0808">Transferase</keyword>
<evidence type="ECO:0000256" key="5">
    <source>
        <dbReference type="ARBA" id="ARBA00024500"/>
    </source>
</evidence>
<sequence length="269" mass="31327">MKSPEFAPSPHLGHLDMTVRLEKADYKERLKKVQKKFVKIQQAYLRTGDSAAIVFEGWDAAGKGGTIRRMSTVMDPRGFKVWPIAAPSPDDMKHHYMARFWERLPIKGEIAVFDRSWYGRVLVERVEGYATEAEWRRAYDEIVAFENSIQSSGIRIAKIFLYITPEEQFVRFRDRMEDPLKRWKLSYEDFRNRDKWGLYEEAANDMFAKTHTSFAPWTVIAANDKHFARITALETIADCLAAGVDLKPQQPTEKLLKQYEKMRAAEQKP</sequence>
<dbReference type="Gene3D" id="3.40.50.300">
    <property type="entry name" value="P-loop containing nucleotide triphosphate hydrolases"/>
    <property type="match status" value="1"/>
</dbReference>
<dbReference type="PANTHER" id="PTHR34383">
    <property type="entry name" value="POLYPHOSPHATE:AMP PHOSPHOTRANSFERASE-RELATED"/>
    <property type="match status" value="1"/>
</dbReference>
<dbReference type="RefSeq" id="WP_149298781.1">
    <property type="nucleotide sequence ID" value="NZ_VTWH01000002.1"/>
</dbReference>
<dbReference type="EMBL" id="VTWH01000002">
    <property type="protein sequence ID" value="KAA0970112.1"/>
    <property type="molecule type" value="Genomic_DNA"/>
</dbReference>
<keyword evidence="4" id="KW-0066">ATP synthesis</keyword>
<reference evidence="7 8" key="1">
    <citation type="submission" date="2019-08" db="EMBL/GenBank/DDBJ databases">
        <title>Aureimonas fodiniaquatilis sp. nov., isolated from a coal mine wastewater.</title>
        <authorList>
            <person name="Kim W."/>
        </authorList>
    </citation>
    <scope>NUCLEOTIDE SEQUENCE [LARGE SCALE GENOMIC DNA]</scope>
    <source>
        <strain evidence="7 8">CAU 1482</strain>
    </source>
</reference>
<evidence type="ECO:0000256" key="4">
    <source>
        <dbReference type="ARBA" id="ARBA00023310"/>
    </source>
</evidence>
<dbReference type="SUPFAM" id="SSF52540">
    <property type="entry name" value="P-loop containing nucleoside triphosphate hydrolases"/>
    <property type="match status" value="1"/>
</dbReference>
<evidence type="ECO:0000259" key="6">
    <source>
        <dbReference type="Pfam" id="PF03976"/>
    </source>
</evidence>
<protein>
    <submittedName>
        <fullName evidence="7">Polyphosphate kinase</fullName>
    </submittedName>
</protein>
<dbReference type="PANTHER" id="PTHR34383:SF3">
    <property type="entry name" value="POLYPHOSPHATE:AMP PHOSPHOTRANSFERASE"/>
    <property type="match status" value="1"/>
</dbReference>
<dbReference type="OrthoDB" id="9775224at2"/>
<dbReference type="PIRSF" id="PIRSF028756">
    <property type="entry name" value="PPK2_prd"/>
    <property type="match status" value="1"/>
</dbReference>
<evidence type="ECO:0000256" key="1">
    <source>
        <dbReference type="ARBA" id="ARBA00009924"/>
    </source>
</evidence>
<dbReference type="GO" id="GO:0006754">
    <property type="term" value="P:ATP biosynthetic process"/>
    <property type="evidence" value="ECO:0007669"/>
    <property type="project" value="UniProtKB-KW"/>
</dbReference>
<dbReference type="AlphaFoldDB" id="A0A5B0DVR6"/>
<comment type="similarity">
    <text evidence="1">Belongs to the polyphosphate kinase 2 (PPK2) family. Class I subfamily.</text>
</comment>
<gene>
    <name evidence="7" type="ORF">FPY71_06130</name>
</gene>
<comment type="caution">
    <text evidence="7">The sequence shown here is derived from an EMBL/GenBank/DDBJ whole genome shotgun (WGS) entry which is preliminary data.</text>
</comment>
<dbReference type="InterPro" id="IPR027417">
    <property type="entry name" value="P-loop_NTPase"/>
</dbReference>
<evidence type="ECO:0000256" key="3">
    <source>
        <dbReference type="ARBA" id="ARBA00022777"/>
    </source>
</evidence>